<dbReference type="InterPro" id="IPR051953">
    <property type="entry name" value="Plant_SW-associated_TFs"/>
</dbReference>
<evidence type="ECO:0000313" key="11">
    <source>
        <dbReference type="EMBL" id="KAF8398406.1"/>
    </source>
</evidence>
<dbReference type="SMART" id="SM00717">
    <property type="entry name" value="SANT"/>
    <property type="match status" value="2"/>
</dbReference>
<evidence type="ECO:0000313" key="12">
    <source>
        <dbReference type="Proteomes" id="UP000655225"/>
    </source>
</evidence>
<dbReference type="Proteomes" id="UP000655225">
    <property type="component" value="Unassembled WGS sequence"/>
</dbReference>
<keyword evidence="7" id="KW-0539">Nucleus</keyword>
<dbReference type="PROSITE" id="PS51294">
    <property type="entry name" value="HTH_MYB"/>
    <property type="match status" value="2"/>
</dbReference>
<name>A0A834Z708_TETSI</name>
<dbReference type="GO" id="GO:0005634">
    <property type="term" value="C:nucleus"/>
    <property type="evidence" value="ECO:0007669"/>
    <property type="project" value="UniProtKB-SubCell"/>
</dbReference>
<keyword evidence="6" id="KW-0804">Transcription</keyword>
<dbReference type="GO" id="GO:2000652">
    <property type="term" value="P:regulation of secondary cell wall biogenesis"/>
    <property type="evidence" value="ECO:0007669"/>
    <property type="project" value="UniProtKB-ARBA"/>
</dbReference>
<feature type="domain" description="Myb-like" evidence="9">
    <location>
        <begin position="14"/>
        <end position="66"/>
    </location>
</feature>
<evidence type="ECO:0000259" key="9">
    <source>
        <dbReference type="PROSITE" id="PS50090"/>
    </source>
</evidence>
<dbReference type="GO" id="GO:0003690">
    <property type="term" value="F:double-stranded DNA binding"/>
    <property type="evidence" value="ECO:0007669"/>
    <property type="project" value="UniProtKB-ARBA"/>
</dbReference>
<keyword evidence="12" id="KW-1185">Reference proteome</keyword>
<keyword evidence="5" id="KW-0010">Activator</keyword>
<dbReference type="InterPro" id="IPR001005">
    <property type="entry name" value="SANT/Myb"/>
</dbReference>
<reference evidence="11 12" key="1">
    <citation type="submission" date="2020-04" db="EMBL/GenBank/DDBJ databases">
        <title>Plant Genome Project.</title>
        <authorList>
            <person name="Zhang R.-G."/>
        </authorList>
    </citation>
    <scope>NUCLEOTIDE SEQUENCE [LARGE SCALE GENOMIC DNA]</scope>
    <source>
        <strain evidence="11">YNK0</strain>
        <tissue evidence="11">Leaf</tissue>
    </source>
</reference>
<evidence type="ECO:0000256" key="5">
    <source>
        <dbReference type="ARBA" id="ARBA00023159"/>
    </source>
</evidence>
<accession>A0A834Z708</accession>
<dbReference type="OrthoDB" id="2143914at2759"/>
<dbReference type="PROSITE" id="PS50090">
    <property type="entry name" value="MYB_LIKE"/>
    <property type="match status" value="2"/>
</dbReference>
<dbReference type="InterPro" id="IPR017930">
    <property type="entry name" value="Myb_dom"/>
</dbReference>
<keyword evidence="4" id="KW-0238">DNA-binding</keyword>
<keyword evidence="2" id="KW-0677">Repeat</keyword>
<dbReference type="CDD" id="cd00167">
    <property type="entry name" value="SANT"/>
    <property type="match status" value="2"/>
</dbReference>
<dbReference type="PANTHER" id="PTHR47997:SF73">
    <property type="entry name" value="TRANSCRIPTION FACTOR MYB83-LIKE"/>
    <property type="match status" value="1"/>
</dbReference>
<proteinExistence type="predicted"/>
<dbReference type="OMA" id="WDFEGLM"/>
<dbReference type="GO" id="GO:0045893">
    <property type="term" value="P:positive regulation of DNA-templated transcription"/>
    <property type="evidence" value="ECO:0007669"/>
    <property type="project" value="UniProtKB-ARBA"/>
</dbReference>
<dbReference type="SUPFAM" id="SSF46689">
    <property type="entry name" value="Homeodomain-like"/>
    <property type="match status" value="1"/>
</dbReference>
<keyword evidence="3" id="KW-0805">Transcription regulation</keyword>
<evidence type="ECO:0000256" key="8">
    <source>
        <dbReference type="SAM" id="MobiDB-lite"/>
    </source>
</evidence>
<sequence>MRKPGPLGKNNNIINKLRKGLWSPEEDGKLMKYMLSNGQGCWSDVARNAGLQRCGKSCRLRWINYLRPDLKRGAFSPEEEELIIHLHSILGNRWSQIASRLPGRTDNEIKNFWNSTIKKRLKNSSSTPSPNNSDSSEPRDIMGGLMSMHEHNIMTMCMDSSTFSSSSVQAMAPSNGIDPSQLLDNSYNMSDAAGYFNVSTCLTQVGMGDGLYEGHGFLGGANMGLQGELFVPPLENISIEESAATDNNINNTINCNNNYQKVENKVGVGNYWEGENLRMGEWDLESLIEDVSPFLFLDFQVE</sequence>
<evidence type="ECO:0000256" key="6">
    <source>
        <dbReference type="ARBA" id="ARBA00023163"/>
    </source>
</evidence>
<evidence type="ECO:0000256" key="4">
    <source>
        <dbReference type="ARBA" id="ARBA00023125"/>
    </source>
</evidence>
<dbReference type="Gene3D" id="1.10.10.60">
    <property type="entry name" value="Homeodomain-like"/>
    <property type="match status" value="2"/>
</dbReference>
<feature type="region of interest" description="Disordered" evidence="8">
    <location>
        <begin position="120"/>
        <end position="143"/>
    </location>
</feature>
<evidence type="ECO:0000256" key="1">
    <source>
        <dbReference type="ARBA" id="ARBA00004123"/>
    </source>
</evidence>
<dbReference type="InterPro" id="IPR009057">
    <property type="entry name" value="Homeodomain-like_sf"/>
</dbReference>
<feature type="domain" description="HTH myb-type" evidence="10">
    <location>
        <begin position="14"/>
        <end position="66"/>
    </location>
</feature>
<comment type="subcellular location">
    <subcellularLocation>
        <location evidence="1">Nucleus</location>
    </subcellularLocation>
</comment>
<organism evidence="11 12">
    <name type="scientific">Tetracentron sinense</name>
    <name type="common">Spur-leaf</name>
    <dbReference type="NCBI Taxonomy" id="13715"/>
    <lineage>
        <taxon>Eukaryota</taxon>
        <taxon>Viridiplantae</taxon>
        <taxon>Streptophyta</taxon>
        <taxon>Embryophyta</taxon>
        <taxon>Tracheophyta</taxon>
        <taxon>Spermatophyta</taxon>
        <taxon>Magnoliopsida</taxon>
        <taxon>Trochodendrales</taxon>
        <taxon>Trochodendraceae</taxon>
        <taxon>Tetracentron</taxon>
    </lineage>
</organism>
<feature type="domain" description="Myb-like" evidence="9">
    <location>
        <begin position="67"/>
        <end position="117"/>
    </location>
</feature>
<evidence type="ECO:0000256" key="2">
    <source>
        <dbReference type="ARBA" id="ARBA00022737"/>
    </source>
</evidence>
<dbReference type="FunFam" id="1.10.10.60:FF:000077">
    <property type="entry name" value="MYB transcription factor"/>
    <property type="match status" value="1"/>
</dbReference>
<protein>
    <submittedName>
        <fullName evidence="11">Uncharacterized protein</fullName>
    </submittedName>
</protein>
<evidence type="ECO:0000259" key="10">
    <source>
        <dbReference type="PROSITE" id="PS51294"/>
    </source>
</evidence>
<dbReference type="AlphaFoldDB" id="A0A834Z708"/>
<gene>
    <name evidence="11" type="ORF">HHK36_017333</name>
</gene>
<evidence type="ECO:0000256" key="7">
    <source>
        <dbReference type="ARBA" id="ARBA00023242"/>
    </source>
</evidence>
<dbReference type="Pfam" id="PF00249">
    <property type="entry name" value="Myb_DNA-binding"/>
    <property type="match status" value="2"/>
</dbReference>
<dbReference type="FunFam" id="1.10.10.60:FF:000269">
    <property type="entry name" value="Transcription factor MYB46"/>
    <property type="match status" value="1"/>
</dbReference>
<dbReference type="PANTHER" id="PTHR47997">
    <property type="entry name" value="MYB DOMAIN PROTEIN 55"/>
    <property type="match status" value="1"/>
</dbReference>
<feature type="domain" description="HTH myb-type" evidence="10">
    <location>
        <begin position="67"/>
        <end position="121"/>
    </location>
</feature>
<comment type="caution">
    <text evidence="11">The sequence shown here is derived from an EMBL/GenBank/DDBJ whole genome shotgun (WGS) entry which is preliminary data.</text>
</comment>
<evidence type="ECO:0000256" key="3">
    <source>
        <dbReference type="ARBA" id="ARBA00023015"/>
    </source>
</evidence>
<dbReference type="GO" id="GO:0043565">
    <property type="term" value="F:sequence-specific DNA binding"/>
    <property type="evidence" value="ECO:0007669"/>
    <property type="project" value="UniProtKB-ARBA"/>
</dbReference>
<feature type="compositionally biased region" description="Low complexity" evidence="8">
    <location>
        <begin position="123"/>
        <end position="135"/>
    </location>
</feature>
<dbReference type="EMBL" id="JABCRI010000011">
    <property type="protein sequence ID" value="KAF8398406.1"/>
    <property type="molecule type" value="Genomic_DNA"/>
</dbReference>